<evidence type="ECO:0000256" key="4">
    <source>
        <dbReference type="ARBA" id="ARBA00022563"/>
    </source>
</evidence>
<dbReference type="CDD" id="cd00209">
    <property type="entry name" value="DHFR"/>
    <property type="match status" value="1"/>
</dbReference>
<dbReference type="EMBL" id="JADYTN010000003">
    <property type="protein sequence ID" value="MCF2562924.1"/>
    <property type="molecule type" value="Genomic_DNA"/>
</dbReference>
<evidence type="ECO:0000256" key="7">
    <source>
        <dbReference type="ARBA" id="ARBA00025067"/>
    </source>
</evidence>
<reference evidence="10 11" key="1">
    <citation type="submission" date="2020-12" db="EMBL/GenBank/DDBJ databases">
        <title>Whole genome sequences of gut porcine anaerobes.</title>
        <authorList>
            <person name="Kubasova T."/>
            <person name="Jahodarova E."/>
            <person name="Rychlik I."/>
        </authorList>
    </citation>
    <scope>NUCLEOTIDE SEQUENCE [LARGE SCALE GENOMIC DNA]</scope>
    <source>
        <strain evidence="10 11">An925</strain>
    </source>
</reference>
<accession>A0ABS9CFA0</accession>
<dbReference type="InterPro" id="IPR001796">
    <property type="entry name" value="DHFR_dom"/>
</dbReference>
<keyword evidence="5 8" id="KW-0521">NADP</keyword>
<dbReference type="Pfam" id="PF00186">
    <property type="entry name" value="DHFR_1"/>
    <property type="match status" value="1"/>
</dbReference>
<evidence type="ECO:0000256" key="3">
    <source>
        <dbReference type="ARBA" id="ARBA00012856"/>
    </source>
</evidence>
<dbReference type="PANTHER" id="PTHR48069">
    <property type="entry name" value="DIHYDROFOLATE REDUCTASE"/>
    <property type="match status" value="1"/>
</dbReference>
<evidence type="ECO:0000256" key="1">
    <source>
        <dbReference type="ARBA" id="ARBA00004903"/>
    </source>
</evidence>
<comment type="caution">
    <text evidence="10">The sequence shown here is derived from an EMBL/GenBank/DDBJ whole genome shotgun (WGS) entry which is preliminary data.</text>
</comment>
<protein>
    <recommendedName>
        <fullName evidence="3 8">Dihydrofolate reductase</fullName>
        <ecNumber evidence="3 8">1.5.1.3</ecNumber>
    </recommendedName>
</protein>
<evidence type="ECO:0000259" key="9">
    <source>
        <dbReference type="PROSITE" id="PS51330"/>
    </source>
</evidence>
<dbReference type="PROSITE" id="PS51330">
    <property type="entry name" value="DHFR_2"/>
    <property type="match status" value="1"/>
</dbReference>
<dbReference type="RefSeq" id="WP_094390647.1">
    <property type="nucleotide sequence ID" value="NZ_JADYTN010000003.1"/>
</dbReference>
<feature type="domain" description="DHFR" evidence="9">
    <location>
        <begin position="2"/>
        <end position="159"/>
    </location>
</feature>
<evidence type="ECO:0000313" key="10">
    <source>
        <dbReference type="EMBL" id="MCF2562924.1"/>
    </source>
</evidence>
<evidence type="ECO:0000256" key="5">
    <source>
        <dbReference type="ARBA" id="ARBA00022857"/>
    </source>
</evidence>
<keyword evidence="4 8" id="KW-0554">One-carbon metabolism</keyword>
<comment type="similarity">
    <text evidence="2 8">Belongs to the dihydrofolate reductase family.</text>
</comment>
<dbReference type="SUPFAM" id="SSF53597">
    <property type="entry name" value="Dihydrofolate reductase-like"/>
    <property type="match status" value="1"/>
</dbReference>
<sequence>MTLHIIAAVARNRAIGLENKLLYWLPNDLKRFKALTTGHTIIMGRNTFLSLPKGALPNRRNVVLSRTVKEIPGCDVYATLDEALASCQPDEQVYIIGGASVYEQALDKADRLCLTEIDDTPQQADAFFPDYSDWKVETKEAHAKDDKHAFAYAFVDYVRS</sequence>
<dbReference type="Gene3D" id="3.40.430.10">
    <property type="entry name" value="Dihydrofolate Reductase, subunit A"/>
    <property type="match status" value="1"/>
</dbReference>
<comment type="catalytic activity">
    <reaction evidence="8">
        <text>(6S)-5,6,7,8-tetrahydrofolate + NADP(+) = 7,8-dihydrofolate + NADPH + H(+)</text>
        <dbReference type="Rhea" id="RHEA:15009"/>
        <dbReference type="ChEBI" id="CHEBI:15378"/>
        <dbReference type="ChEBI" id="CHEBI:57451"/>
        <dbReference type="ChEBI" id="CHEBI:57453"/>
        <dbReference type="ChEBI" id="CHEBI:57783"/>
        <dbReference type="ChEBI" id="CHEBI:58349"/>
        <dbReference type="EC" id="1.5.1.3"/>
    </reaction>
</comment>
<evidence type="ECO:0000256" key="6">
    <source>
        <dbReference type="ARBA" id="ARBA00023002"/>
    </source>
</evidence>
<gene>
    <name evidence="10" type="ORF">I6E12_02170</name>
</gene>
<comment type="function">
    <text evidence="7 8">Key enzyme in folate metabolism. Catalyzes an essential reaction for de novo glycine and purine synthesis, and for DNA precursor synthesis.</text>
</comment>
<organism evidence="10 11">
    <name type="scientific">Xylanibacter brevis</name>
    <dbReference type="NCBI Taxonomy" id="83231"/>
    <lineage>
        <taxon>Bacteria</taxon>
        <taxon>Pseudomonadati</taxon>
        <taxon>Bacteroidota</taxon>
        <taxon>Bacteroidia</taxon>
        <taxon>Bacteroidales</taxon>
        <taxon>Prevotellaceae</taxon>
        <taxon>Xylanibacter</taxon>
    </lineage>
</organism>
<dbReference type="Proteomes" id="UP001200470">
    <property type="component" value="Unassembled WGS sequence"/>
</dbReference>
<dbReference type="PRINTS" id="PR00070">
    <property type="entry name" value="DHFR"/>
</dbReference>
<dbReference type="InterPro" id="IPR012259">
    <property type="entry name" value="DHFR"/>
</dbReference>
<evidence type="ECO:0000256" key="2">
    <source>
        <dbReference type="ARBA" id="ARBA00009539"/>
    </source>
</evidence>
<keyword evidence="11" id="KW-1185">Reference proteome</keyword>
<evidence type="ECO:0000256" key="8">
    <source>
        <dbReference type="PIRNR" id="PIRNR000194"/>
    </source>
</evidence>
<comment type="pathway">
    <text evidence="1 8">Cofactor biosynthesis; tetrahydrofolate biosynthesis; 5,6,7,8-tetrahydrofolate from 7,8-dihydrofolate: step 1/1.</text>
</comment>
<dbReference type="PIRSF" id="PIRSF000194">
    <property type="entry name" value="DHFR"/>
    <property type="match status" value="1"/>
</dbReference>
<evidence type="ECO:0000313" key="11">
    <source>
        <dbReference type="Proteomes" id="UP001200470"/>
    </source>
</evidence>
<name>A0ABS9CFA0_9BACT</name>
<dbReference type="PANTHER" id="PTHR48069:SF3">
    <property type="entry name" value="DIHYDROFOLATE REDUCTASE"/>
    <property type="match status" value="1"/>
</dbReference>
<dbReference type="InterPro" id="IPR024072">
    <property type="entry name" value="DHFR-like_dom_sf"/>
</dbReference>
<keyword evidence="6 8" id="KW-0560">Oxidoreductase</keyword>
<proteinExistence type="inferred from homology"/>
<dbReference type="EC" id="1.5.1.3" evidence="3 8"/>